<dbReference type="GeneID" id="37000858"/>
<feature type="domain" description="Nitrogen regulatory protein areA GATA-like" evidence="3">
    <location>
        <begin position="137"/>
        <end position="164"/>
    </location>
</feature>
<gene>
    <name evidence="4" type="ORF">CXQ87_000857</name>
</gene>
<feature type="region of interest" description="Disordered" evidence="1">
    <location>
        <begin position="252"/>
        <end position="281"/>
    </location>
</feature>
<dbReference type="EMBL" id="PKFP01000008">
    <property type="protein sequence ID" value="PVH17950.1"/>
    <property type="molecule type" value="Genomic_DNA"/>
</dbReference>
<feature type="compositionally biased region" description="Polar residues" evidence="1">
    <location>
        <begin position="74"/>
        <end position="83"/>
    </location>
</feature>
<dbReference type="AlphaFoldDB" id="A0A2V1AIQ2"/>
<keyword evidence="5" id="KW-1185">Reference proteome</keyword>
<feature type="transmembrane region" description="Helical" evidence="2">
    <location>
        <begin position="964"/>
        <end position="982"/>
    </location>
</feature>
<sequence length="1083" mass="120709">MSNQGEVFTGGATTSQHVDAEDDDHFENTTFKLKRTRSLGLLDEFIDPSEQEKKIEAQAEAKESDNAGKDEESSQGGTNTGLRVNTDAPRTSTTTPTPPFLTSPELIPHDDTDVSAEPSRHVDYLSHQWDVADISKSWRYVISRRKSVANAARLENASWRTWAQRRSNLKTISPEAVNWSKESDVTWLYGPILDDDDHDHGDESRPASETATNAVAGDVAIARRTSGPKPILKKRTVEDMMISHSNLRKLEIASARADQEQNRREEAEHQARREAAVKAGVSERPPEYFDYNAISAKLNSQYKNFSQNNSQNNSSADLPELEATASHASDHSEASQYGLERLVSPQHDAHASPLRSSFAHSQKLPKQDRHVRFNGEVRQCIAISDPSAPTSYYADSEDDDEEEEVGDYNLGSESYYEDTDMHSLDSEGEDDDDDDDDDDDEEGGFFLKVPSSSSASHHPGLYKREDNKLERKDTPHPSTLKRYSTIELLPSTSLNYGTSDEESDDENPYTSSLSHNVGNFSNRGYDYHYDYNTVYQVDPNHAIYGSGGRDRAPDVVDVPENIALGSNFDYEIIENEDIRNFDNALLMSLTVPNPFSLDGSDSSSDSDSEEEGLSISARNSSSSLAQSVFGGGMTATENKQDESNYPEHINKPDEPSEGHISEINPRHSSTSLSKQPHSSSSLSGQFFSGSGGLSKTESRSEEPSALSDMFFNPTPKKGIAIAPHTTSENAFSGKASPTPPVVKQPSRGGFVLESDSDSDSEVEDARPPSEGAKSPDSYSSLYKVAGENGLNVSSSDSDESNNQRRGKGWVTRSHSNDDSDGKCELVGTFSLITQAFLGLLCLSSLLIKRFYEYPVRRTWPVWIFDVSKQVIGAFGVHVFNVLLSIIKTSPEDLVKAVEDESGDPCDWYFLSIVFDCTIGVYILYLVFRCFNWFCKTHLHMTQIESGQYGPDPHNPSRRAYMKQLGIYFSALMATKFILYGLVECFETQLLWITSKILLAWLDEYPNEFEIFVVMFLVPIFMNCLQLILIDNFIQNQVIYRTNARRHRGDREIATSADLEREGDNLLPKRSLQADQNTRYGSTT</sequence>
<accession>A0A2V1AIQ2</accession>
<keyword evidence="2" id="KW-0472">Membrane</keyword>
<evidence type="ECO:0000259" key="3">
    <source>
        <dbReference type="Pfam" id="PF08550"/>
    </source>
</evidence>
<evidence type="ECO:0000256" key="1">
    <source>
        <dbReference type="SAM" id="MobiDB-lite"/>
    </source>
</evidence>
<dbReference type="InterPro" id="IPR013860">
    <property type="entry name" value="AreA_GATA"/>
</dbReference>
<feature type="transmembrane region" description="Helical" evidence="2">
    <location>
        <begin position="1010"/>
        <end position="1029"/>
    </location>
</feature>
<dbReference type="Proteomes" id="UP000244406">
    <property type="component" value="Unassembled WGS sequence"/>
</dbReference>
<evidence type="ECO:0000256" key="2">
    <source>
        <dbReference type="SAM" id="Phobius"/>
    </source>
</evidence>
<keyword evidence="2" id="KW-1133">Transmembrane helix</keyword>
<reference evidence="4 5" key="1">
    <citation type="submission" date="2017-12" db="EMBL/GenBank/DDBJ databases">
        <title>Genome Sequence of the Amphotericin B-resistant Candida duobushaemulonii strain, B09383.</title>
        <authorList>
            <person name="Chow N.A."/>
            <person name="Gade L."/>
            <person name="Batra D."/>
            <person name="Rowe L.A."/>
            <person name="Loparev V.N."/>
            <person name="Litvintseva A.P."/>
        </authorList>
    </citation>
    <scope>NUCLEOTIDE SEQUENCE [LARGE SCALE GENOMIC DNA]</scope>
    <source>
        <strain evidence="4 5">B09383</strain>
    </source>
</reference>
<comment type="caution">
    <text evidence="4">The sequence shown here is derived from an EMBL/GenBank/DDBJ whole genome shotgun (WGS) entry which is preliminary data.</text>
</comment>
<feature type="compositionally biased region" description="Low complexity" evidence="1">
    <location>
        <begin position="667"/>
        <end position="688"/>
    </location>
</feature>
<dbReference type="VEuPathDB" id="FungiDB:CXQ87_000857"/>
<feature type="transmembrane region" description="Helical" evidence="2">
    <location>
        <begin position="825"/>
        <end position="847"/>
    </location>
</feature>
<dbReference type="PANTHER" id="PTHR31735">
    <property type="entry name" value="VACUOLAR MEMBRANE PROTEIN YPL162C"/>
    <property type="match status" value="1"/>
</dbReference>
<feature type="compositionally biased region" description="Low complexity" evidence="1">
    <location>
        <begin position="613"/>
        <end position="627"/>
    </location>
</feature>
<feature type="region of interest" description="Disordered" evidence="1">
    <location>
        <begin position="347"/>
        <end position="366"/>
    </location>
</feature>
<evidence type="ECO:0000313" key="4">
    <source>
        <dbReference type="EMBL" id="PVH17950.1"/>
    </source>
</evidence>
<dbReference type="InterPro" id="IPR022127">
    <property type="entry name" value="STIMATE/YPL162C"/>
</dbReference>
<dbReference type="GO" id="GO:0016020">
    <property type="term" value="C:membrane"/>
    <property type="evidence" value="ECO:0007669"/>
    <property type="project" value="TreeGrafter"/>
</dbReference>
<dbReference type="PANTHER" id="PTHR31735:SF1">
    <property type="entry name" value="VACUOLAR MEMBRANE PROTEIN YPL162C"/>
    <property type="match status" value="1"/>
</dbReference>
<evidence type="ECO:0000313" key="5">
    <source>
        <dbReference type="Proteomes" id="UP000244406"/>
    </source>
</evidence>
<feature type="transmembrane region" description="Helical" evidence="2">
    <location>
        <begin position="907"/>
        <end position="927"/>
    </location>
</feature>
<name>A0A2V1AIQ2_9ASCO</name>
<feature type="compositionally biased region" description="Basic and acidic residues" evidence="1">
    <location>
        <begin position="648"/>
        <end position="660"/>
    </location>
</feature>
<feature type="region of interest" description="Disordered" evidence="1">
    <location>
        <begin position="790"/>
        <end position="819"/>
    </location>
</feature>
<feature type="compositionally biased region" description="Low complexity" evidence="1">
    <location>
        <begin position="86"/>
        <end position="95"/>
    </location>
</feature>
<feature type="compositionally biased region" description="Basic and acidic residues" evidence="1">
    <location>
        <begin position="257"/>
        <end position="276"/>
    </location>
</feature>
<feature type="compositionally biased region" description="Basic and acidic residues" evidence="1">
    <location>
        <begin position="462"/>
        <end position="475"/>
    </location>
</feature>
<feature type="region of interest" description="Disordered" evidence="1">
    <location>
        <begin position="597"/>
        <end position="778"/>
    </location>
</feature>
<feature type="region of interest" description="Disordered" evidence="1">
    <location>
        <begin position="1"/>
        <end position="25"/>
    </location>
</feature>
<feature type="region of interest" description="Disordered" evidence="1">
    <location>
        <begin position="304"/>
        <end position="335"/>
    </location>
</feature>
<feature type="region of interest" description="Disordered" evidence="1">
    <location>
        <begin position="386"/>
        <end position="515"/>
    </location>
</feature>
<organism evidence="4 5">
    <name type="scientific">Candidozyma duobushaemuli</name>
    <dbReference type="NCBI Taxonomy" id="1231522"/>
    <lineage>
        <taxon>Eukaryota</taxon>
        <taxon>Fungi</taxon>
        <taxon>Dikarya</taxon>
        <taxon>Ascomycota</taxon>
        <taxon>Saccharomycotina</taxon>
        <taxon>Pichiomycetes</taxon>
        <taxon>Metschnikowiaceae</taxon>
        <taxon>Candidozyma</taxon>
    </lineage>
</organism>
<keyword evidence="2" id="KW-0812">Transmembrane</keyword>
<dbReference type="RefSeq" id="XP_025338890.1">
    <property type="nucleotide sequence ID" value="XM_025479417.1"/>
</dbReference>
<feature type="compositionally biased region" description="Basic and acidic residues" evidence="1">
    <location>
        <begin position="50"/>
        <end position="72"/>
    </location>
</feature>
<feature type="compositionally biased region" description="Acidic residues" evidence="1">
    <location>
        <begin position="426"/>
        <end position="443"/>
    </location>
</feature>
<feature type="compositionally biased region" description="Low complexity" evidence="1">
    <location>
        <begin position="304"/>
        <end position="315"/>
    </location>
</feature>
<dbReference type="Pfam" id="PF08550">
    <property type="entry name" value="GATA_AreA"/>
    <property type="match status" value="1"/>
</dbReference>
<feature type="transmembrane region" description="Helical" evidence="2">
    <location>
        <begin position="859"/>
        <end position="887"/>
    </location>
</feature>
<dbReference type="Pfam" id="PF12400">
    <property type="entry name" value="STIMATE"/>
    <property type="match status" value="1"/>
</dbReference>
<feature type="compositionally biased region" description="Polar residues" evidence="1">
    <location>
        <begin position="1"/>
        <end position="17"/>
    </location>
</feature>
<feature type="compositionally biased region" description="Basic and acidic residues" evidence="1">
    <location>
        <begin position="107"/>
        <end position="118"/>
    </location>
</feature>
<feature type="compositionally biased region" description="Acidic residues" evidence="1">
    <location>
        <begin position="395"/>
        <end position="406"/>
    </location>
</feature>
<feature type="region of interest" description="Disordered" evidence="1">
    <location>
        <begin position="41"/>
        <end position="118"/>
    </location>
</feature>
<protein>
    <recommendedName>
        <fullName evidence="3">Nitrogen regulatory protein areA GATA-like domain-containing protein</fullName>
    </recommendedName>
</protein>
<proteinExistence type="predicted"/>